<keyword evidence="5" id="KW-0532">Neurotransmitter transport</keyword>
<dbReference type="GO" id="GO:0140800">
    <property type="term" value="F:gamma-aminobutyric acid:proton antiporter activity"/>
    <property type="evidence" value="ECO:0007669"/>
    <property type="project" value="UniProtKB-ARBA"/>
</dbReference>
<feature type="domain" description="Amino acid transporter transmembrane" evidence="21">
    <location>
        <begin position="80"/>
        <end position="472"/>
    </location>
</feature>
<evidence type="ECO:0000259" key="21">
    <source>
        <dbReference type="Pfam" id="PF01490"/>
    </source>
</evidence>
<dbReference type="PANTHER" id="PTHR22950:SF689">
    <property type="entry name" value="VESICULAR INHIBITORY AMINO ACID TRANSPORTER"/>
    <property type="match status" value="1"/>
</dbReference>
<feature type="transmembrane region" description="Helical" evidence="20">
    <location>
        <begin position="306"/>
        <end position="327"/>
    </location>
</feature>
<evidence type="ECO:0000256" key="14">
    <source>
        <dbReference type="ARBA" id="ARBA00036440"/>
    </source>
</evidence>
<comment type="similarity">
    <text evidence="2">Belongs to the amino acid/polyamine transporter 2 family.</text>
</comment>
<dbReference type="GO" id="GO:0060077">
    <property type="term" value="C:inhibitory synapse"/>
    <property type="evidence" value="ECO:0007669"/>
    <property type="project" value="UniProtKB-ARBA"/>
</dbReference>
<evidence type="ECO:0000256" key="2">
    <source>
        <dbReference type="ARBA" id="ARBA00008066"/>
    </source>
</evidence>
<feature type="transmembrane region" description="Helical" evidence="20">
    <location>
        <begin position="228"/>
        <end position="251"/>
    </location>
</feature>
<proteinExistence type="inferred from homology"/>
<evidence type="ECO:0000256" key="16">
    <source>
        <dbReference type="ARBA" id="ARBA00041574"/>
    </source>
</evidence>
<dbReference type="GO" id="GO:0030659">
    <property type="term" value="C:cytoplasmic vesicle membrane"/>
    <property type="evidence" value="ECO:0007669"/>
    <property type="project" value="UniProtKB-SubCell"/>
</dbReference>
<dbReference type="GO" id="GO:0015179">
    <property type="term" value="F:L-amino acid transmembrane transporter activity"/>
    <property type="evidence" value="ECO:0007669"/>
    <property type="project" value="TreeGrafter"/>
</dbReference>
<evidence type="ECO:0000256" key="7">
    <source>
        <dbReference type="ARBA" id="ARBA00023018"/>
    </source>
</evidence>
<evidence type="ECO:0000313" key="22">
    <source>
        <dbReference type="EMBL" id="KAK6188132.1"/>
    </source>
</evidence>
<feature type="compositionally biased region" description="Polar residues" evidence="19">
    <location>
        <begin position="44"/>
        <end position="53"/>
    </location>
</feature>
<dbReference type="GO" id="GO:0015187">
    <property type="term" value="F:glycine transmembrane transporter activity"/>
    <property type="evidence" value="ECO:0007669"/>
    <property type="project" value="UniProtKB-ARBA"/>
</dbReference>
<evidence type="ECO:0000256" key="18">
    <source>
        <dbReference type="ARBA" id="ARBA00046163"/>
    </source>
</evidence>
<evidence type="ECO:0000256" key="4">
    <source>
        <dbReference type="ARBA" id="ARBA00022692"/>
    </source>
</evidence>
<dbReference type="GO" id="GO:0098793">
    <property type="term" value="C:presynapse"/>
    <property type="evidence" value="ECO:0007669"/>
    <property type="project" value="UniProtKB-SubCell"/>
</dbReference>
<feature type="transmembrane region" description="Helical" evidence="20">
    <location>
        <begin position="454"/>
        <end position="473"/>
    </location>
</feature>
<evidence type="ECO:0000313" key="23">
    <source>
        <dbReference type="Proteomes" id="UP001347796"/>
    </source>
</evidence>
<keyword evidence="23" id="KW-1185">Reference proteome</keyword>
<comment type="caution">
    <text evidence="22">The sequence shown here is derived from an EMBL/GenBank/DDBJ whole genome shotgun (WGS) entry which is preliminary data.</text>
</comment>
<keyword evidence="9" id="KW-0966">Cell projection</keyword>
<keyword evidence="8 20" id="KW-0472">Membrane</keyword>
<evidence type="ECO:0000256" key="1">
    <source>
        <dbReference type="ARBA" id="ARBA00004439"/>
    </source>
</evidence>
<evidence type="ECO:0000256" key="8">
    <source>
        <dbReference type="ARBA" id="ARBA00023136"/>
    </source>
</evidence>
<keyword evidence="10" id="KW-0968">Cytoplasmic vesicle</keyword>
<comment type="catalytic activity">
    <reaction evidence="12">
        <text>beta-alanine(out) + n H(+)(in) = beta-alanine(in) + n H(+)(out)</text>
        <dbReference type="Rhea" id="RHEA:70987"/>
        <dbReference type="ChEBI" id="CHEBI:15378"/>
        <dbReference type="ChEBI" id="CHEBI:57966"/>
    </reaction>
</comment>
<feature type="transmembrane region" description="Helical" evidence="20">
    <location>
        <begin position="202"/>
        <end position="221"/>
    </location>
</feature>
<gene>
    <name evidence="22" type="ORF">SNE40_004382</name>
</gene>
<dbReference type="GO" id="GO:0005774">
    <property type="term" value="C:vacuolar membrane"/>
    <property type="evidence" value="ECO:0007669"/>
    <property type="project" value="TreeGrafter"/>
</dbReference>
<dbReference type="InterPro" id="IPR013057">
    <property type="entry name" value="AA_transpt_TM"/>
</dbReference>
<dbReference type="PANTHER" id="PTHR22950">
    <property type="entry name" value="AMINO ACID TRANSPORTER"/>
    <property type="match status" value="1"/>
</dbReference>
<comment type="catalytic activity">
    <reaction evidence="14">
        <text>4-aminobutanoate(out) + n H(+)(in) = 4-aminobutanoate(in) + n H(+)(out)</text>
        <dbReference type="Rhea" id="RHEA:70979"/>
        <dbReference type="ChEBI" id="CHEBI:15378"/>
        <dbReference type="ChEBI" id="CHEBI:59888"/>
    </reaction>
</comment>
<dbReference type="FunFam" id="1.20.1740.10:FF:000062">
    <property type="entry name" value="Vesicular inhibitory amino acid transporter"/>
    <property type="match status" value="1"/>
</dbReference>
<dbReference type="Pfam" id="PF01490">
    <property type="entry name" value="Aa_trans"/>
    <property type="match status" value="1"/>
</dbReference>
<feature type="transmembrane region" description="Helical" evidence="20">
    <location>
        <begin position="263"/>
        <end position="285"/>
    </location>
</feature>
<comment type="function">
    <text evidence="18">Antiporter that exchanges vesicular protons for cytosolic 4-aminobutanoate or to a lesser extend glycine, thus allowing their secretion from nerve terminals. The transport is equally dependent on the chemical and electrical components of the proton gradient. May also transport beta-alanine. Acidification of GABAergic synaptic vesicles is a prerequisite for 4-aminobutanoate uptake.</text>
</comment>
<dbReference type="Proteomes" id="UP001347796">
    <property type="component" value="Unassembled WGS sequence"/>
</dbReference>
<keyword evidence="6 20" id="KW-1133">Transmembrane helix</keyword>
<feature type="region of interest" description="Disordered" evidence="19">
    <location>
        <begin position="42"/>
        <end position="65"/>
    </location>
</feature>
<evidence type="ECO:0000256" key="19">
    <source>
        <dbReference type="SAM" id="MobiDB-lite"/>
    </source>
</evidence>
<keyword evidence="4 20" id="KW-0812">Transmembrane</keyword>
<evidence type="ECO:0000256" key="17">
    <source>
        <dbReference type="ARBA" id="ARBA00042394"/>
    </source>
</evidence>
<comment type="catalytic activity">
    <reaction evidence="13">
        <text>glycine(out) + n H(+)(in) = glycine(in) + n H(+)(out)</text>
        <dbReference type="Rhea" id="RHEA:70983"/>
        <dbReference type="ChEBI" id="CHEBI:15378"/>
        <dbReference type="ChEBI" id="CHEBI:57305"/>
    </reaction>
</comment>
<evidence type="ECO:0000256" key="11">
    <source>
        <dbReference type="ARBA" id="ARBA00034106"/>
    </source>
</evidence>
<organism evidence="22 23">
    <name type="scientific">Patella caerulea</name>
    <name type="common">Rayed Mediterranean limpet</name>
    <dbReference type="NCBI Taxonomy" id="87958"/>
    <lineage>
        <taxon>Eukaryota</taxon>
        <taxon>Metazoa</taxon>
        <taxon>Spiralia</taxon>
        <taxon>Lophotrochozoa</taxon>
        <taxon>Mollusca</taxon>
        <taxon>Gastropoda</taxon>
        <taxon>Patellogastropoda</taxon>
        <taxon>Patelloidea</taxon>
        <taxon>Patellidae</taxon>
        <taxon>Patella</taxon>
    </lineage>
</organism>
<evidence type="ECO:0000256" key="20">
    <source>
        <dbReference type="SAM" id="Phobius"/>
    </source>
</evidence>
<keyword evidence="7" id="KW-0770">Synapse</keyword>
<evidence type="ECO:0000256" key="5">
    <source>
        <dbReference type="ARBA" id="ARBA00022775"/>
    </source>
</evidence>
<feature type="transmembrane region" description="Helical" evidence="20">
    <location>
        <begin position="111"/>
        <end position="136"/>
    </location>
</feature>
<reference evidence="22 23" key="1">
    <citation type="submission" date="2024-01" db="EMBL/GenBank/DDBJ databases">
        <title>The genome of the rayed Mediterranean limpet Patella caerulea (Linnaeus, 1758).</title>
        <authorList>
            <person name="Anh-Thu Weber A."/>
            <person name="Halstead-Nussloch G."/>
        </authorList>
    </citation>
    <scope>NUCLEOTIDE SEQUENCE [LARGE SCALE GENOMIC DNA]</scope>
    <source>
        <strain evidence="22">AATW-2023a</strain>
        <tissue evidence="22">Whole specimen</tissue>
    </source>
</reference>
<accession>A0AAN8K4M7</accession>
<sequence>MDPIKERVGRMLRTARSYLPRKGTAEEKVNFALFSNSESEKELSTLQNGSIRKSSWPDDRSESGSVVDELSDFNVNPKDKISEWQAGWNVTNAIQGMFIVSFPYAVVQGGYWAIVAMVVVAYICCHTGKILVHCLYEENEQGIKVRVRNSYVEIAEHVWGKRFGGRIVNCAQIIELLMTCILYVLLCGDLIKGSFPDSPLDLTSWIIISTVPLLACAFLQSLQRVSMLSFWCTVAHMLINAIILIYCFTKVTEWHWTDVQVRINIWTFPISLGIVVFSYTSQIFLPTLEGNLNDRSKFTCMMHWTHVAAAVFKAGFSYIGFLTWGFATKEVISNNLPTQVFKIIINIILVIKAQLSYPLPYFAAVDLLETALFVGRPETVFPACIDNTQRLKFWALFCRLALVLLTTALAIFIPHFAILMGLIGSFTGTMLSFVWPCYFHLWIRWHSMSRLSRALDIIIIIIGLSCGSIGIYYSGHALTRAFQGLPPSPFHG</sequence>
<evidence type="ECO:0000256" key="9">
    <source>
        <dbReference type="ARBA" id="ARBA00023273"/>
    </source>
</evidence>
<keyword evidence="3" id="KW-0813">Transport</keyword>
<dbReference type="AlphaFoldDB" id="A0AAN8K4M7"/>
<protein>
    <recommendedName>
        <fullName evidence="15">Vesicular inhibitory amino acid transporter</fullName>
    </recommendedName>
    <alternativeName>
        <fullName evidence="16">Solute carrier family 32 member 1</fullName>
    </alternativeName>
    <alternativeName>
        <fullName evidence="17">Vesicular GABA transporter</fullName>
    </alternativeName>
</protein>
<feature type="transmembrane region" description="Helical" evidence="20">
    <location>
        <begin position="419"/>
        <end position="442"/>
    </location>
</feature>
<evidence type="ECO:0000256" key="13">
    <source>
        <dbReference type="ARBA" id="ARBA00035961"/>
    </source>
</evidence>
<comment type="subcellular location">
    <subcellularLocation>
        <location evidence="1">Cytoplasmic vesicle membrane</location>
        <topology evidence="1">Multi-pass membrane protein</topology>
    </subcellularLocation>
    <subcellularLocation>
        <location evidence="11">Presynapse</location>
    </subcellularLocation>
</comment>
<evidence type="ECO:0000256" key="3">
    <source>
        <dbReference type="ARBA" id="ARBA00022448"/>
    </source>
</evidence>
<dbReference type="GO" id="GO:0006836">
    <property type="term" value="P:neurotransmitter transport"/>
    <property type="evidence" value="ECO:0007669"/>
    <property type="project" value="UniProtKB-KW"/>
</dbReference>
<feature type="transmembrane region" description="Helical" evidence="20">
    <location>
        <begin position="339"/>
        <end position="357"/>
    </location>
</feature>
<evidence type="ECO:0000256" key="12">
    <source>
        <dbReference type="ARBA" id="ARBA00035892"/>
    </source>
</evidence>
<dbReference type="EMBL" id="JAZGQO010000003">
    <property type="protein sequence ID" value="KAK6188132.1"/>
    <property type="molecule type" value="Genomic_DNA"/>
</dbReference>
<evidence type="ECO:0000256" key="15">
    <source>
        <dbReference type="ARBA" id="ARBA00039542"/>
    </source>
</evidence>
<dbReference type="GO" id="GO:0051939">
    <property type="term" value="P:gamma-aminobutyric acid import"/>
    <property type="evidence" value="ECO:0007669"/>
    <property type="project" value="UniProtKB-ARBA"/>
</dbReference>
<name>A0AAN8K4M7_PATCE</name>
<feature type="transmembrane region" description="Helical" evidence="20">
    <location>
        <begin position="167"/>
        <end position="186"/>
    </location>
</feature>
<feature type="transmembrane region" description="Helical" evidence="20">
    <location>
        <begin position="393"/>
        <end position="413"/>
    </location>
</feature>
<evidence type="ECO:0000256" key="6">
    <source>
        <dbReference type="ARBA" id="ARBA00022989"/>
    </source>
</evidence>
<evidence type="ECO:0000256" key="10">
    <source>
        <dbReference type="ARBA" id="ARBA00023329"/>
    </source>
</evidence>